<protein>
    <submittedName>
        <fullName evidence="2">MOSC domain-containing protein</fullName>
    </submittedName>
</protein>
<gene>
    <name evidence="2" type="ORF">K8W01_07855</name>
</gene>
<name>A0A921JET2_9HYPH</name>
<dbReference type="InterPro" id="IPR011037">
    <property type="entry name" value="Pyrv_Knase-like_insert_dom_sf"/>
</dbReference>
<dbReference type="InterPro" id="IPR005163">
    <property type="entry name" value="Tri_helical_YiiM-like"/>
</dbReference>
<dbReference type="PANTHER" id="PTHR30212">
    <property type="entry name" value="PROTEIN YIIM"/>
    <property type="match status" value="1"/>
</dbReference>
<dbReference type="InterPro" id="IPR005302">
    <property type="entry name" value="MoCF_Sase_C"/>
</dbReference>
<dbReference type="PANTHER" id="PTHR30212:SF2">
    <property type="entry name" value="PROTEIN YIIM"/>
    <property type="match status" value="1"/>
</dbReference>
<reference evidence="2" key="1">
    <citation type="journal article" date="2021" name="PeerJ">
        <title>Extensive microbial diversity within the chicken gut microbiome revealed by metagenomics and culture.</title>
        <authorList>
            <person name="Gilroy R."/>
            <person name="Ravi A."/>
            <person name="Getino M."/>
            <person name="Pursley I."/>
            <person name="Horton D.L."/>
            <person name="Alikhan N.F."/>
            <person name="Baker D."/>
            <person name="Gharbi K."/>
            <person name="Hall N."/>
            <person name="Watson M."/>
            <person name="Adriaenssens E.M."/>
            <person name="Foster-Nyarko E."/>
            <person name="Jarju S."/>
            <person name="Secka A."/>
            <person name="Antonio M."/>
            <person name="Oren A."/>
            <person name="Chaudhuri R.R."/>
            <person name="La Ragione R."/>
            <person name="Hildebrand F."/>
            <person name="Pallen M.J."/>
        </authorList>
    </citation>
    <scope>NUCLEOTIDE SEQUENCE</scope>
    <source>
        <strain evidence="2">316</strain>
    </source>
</reference>
<comment type="caution">
    <text evidence="2">The sequence shown here is derived from an EMBL/GenBank/DDBJ whole genome shotgun (WGS) entry which is preliminary data.</text>
</comment>
<dbReference type="Pfam" id="PF03473">
    <property type="entry name" value="MOSC"/>
    <property type="match status" value="1"/>
</dbReference>
<dbReference type="InterPro" id="IPR052353">
    <property type="entry name" value="Benzoxazolinone_Detox_Enz"/>
</dbReference>
<dbReference type="GO" id="GO:0003824">
    <property type="term" value="F:catalytic activity"/>
    <property type="evidence" value="ECO:0007669"/>
    <property type="project" value="InterPro"/>
</dbReference>
<organism evidence="2 3">
    <name type="scientific">Methylorubrum populi</name>
    <dbReference type="NCBI Taxonomy" id="223967"/>
    <lineage>
        <taxon>Bacteria</taxon>
        <taxon>Pseudomonadati</taxon>
        <taxon>Pseudomonadota</taxon>
        <taxon>Alphaproteobacteria</taxon>
        <taxon>Hyphomicrobiales</taxon>
        <taxon>Methylobacteriaceae</taxon>
        <taxon>Methylorubrum</taxon>
    </lineage>
</organism>
<accession>A0A921JET2</accession>
<dbReference type="Proteomes" id="UP000742631">
    <property type="component" value="Unassembled WGS sequence"/>
</dbReference>
<evidence type="ECO:0000259" key="1">
    <source>
        <dbReference type="PROSITE" id="PS51340"/>
    </source>
</evidence>
<evidence type="ECO:0000313" key="3">
    <source>
        <dbReference type="Proteomes" id="UP000742631"/>
    </source>
</evidence>
<feature type="domain" description="MOSC" evidence="1">
    <location>
        <begin position="28"/>
        <end position="166"/>
    </location>
</feature>
<evidence type="ECO:0000313" key="2">
    <source>
        <dbReference type="EMBL" id="HJE23559.1"/>
    </source>
</evidence>
<dbReference type="GO" id="GO:0030151">
    <property type="term" value="F:molybdenum ion binding"/>
    <property type="evidence" value="ECO:0007669"/>
    <property type="project" value="InterPro"/>
</dbReference>
<dbReference type="EMBL" id="DYYG01000025">
    <property type="protein sequence ID" value="HJE23559.1"/>
    <property type="molecule type" value="Genomic_DNA"/>
</dbReference>
<dbReference type="Gene3D" id="2.40.33.20">
    <property type="entry name" value="PK beta-barrel domain-like"/>
    <property type="match status" value="1"/>
</dbReference>
<reference evidence="2" key="2">
    <citation type="submission" date="2021-09" db="EMBL/GenBank/DDBJ databases">
        <authorList>
            <person name="Gilroy R."/>
        </authorList>
    </citation>
    <scope>NUCLEOTIDE SEQUENCE</scope>
    <source>
        <strain evidence="2">316</strain>
    </source>
</reference>
<proteinExistence type="predicted"/>
<dbReference type="PROSITE" id="PS51340">
    <property type="entry name" value="MOSC"/>
    <property type="match status" value="1"/>
</dbReference>
<dbReference type="Pfam" id="PF03475">
    <property type="entry name" value="YiiM_3-alpha"/>
    <property type="match status" value="1"/>
</dbReference>
<dbReference type="GO" id="GO:0030170">
    <property type="term" value="F:pyridoxal phosphate binding"/>
    <property type="evidence" value="ECO:0007669"/>
    <property type="project" value="InterPro"/>
</dbReference>
<dbReference type="AlphaFoldDB" id="A0A921JET2"/>
<sequence>MRIALQAVLTGRIAPLGDGGTTSAIDKEAREGPVALGRLGFAGDEQADPRFHGGPEKAVHHYALDHAAAWRAELPGLLDLVERPGAFGENLSSLGLTEREVCIGDLWRAGSALLQVSQARQPCFKLNLRFGVPDMARRVQGSGRTGWYYRVIEPGNVAAGDALELVERPHPDWPLSRLLHHIYVDRLDAAALRAIAALSPLSESWRALAARRLASGAVEDWSRRLGDGVVRPNPARG</sequence>
<dbReference type="SUPFAM" id="SSF50800">
    <property type="entry name" value="PK beta-barrel domain-like"/>
    <property type="match status" value="1"/>
</dbReference>